<comment type="caution">
    <text evidence="1">The sequence shown here is derived from an EMBL/GenBank/DDBJ whole genome shotgun (WGS) entry which is preliminary data.</text>
</comment>
<feature type="non-terminal residue" evidence="1">
    <location>
        <position position="1"/>
    </location>
</feature>
<feature type="non-terminal residue" evidence="1">
    <location>
        <position position="87"/>
    </location>
</feature>
<dbReference type="PANTHER" id="PTHR32331:SF0">
    <property type="entry name" value="UPF0313 PROTEIN YGIQ"/>
    <property type="match status" value="1"/>
</dbReference>
<protein>
    <submittedName>
        <fullName evidence="1">YgiQ family radical SAM protein</fullName>
    </submittedName>
</protein>
<evidence type="ECO:0000313" key="1">
    <source>
        <dbReference type="EMBL" id="MBD4339205.1"/>
    </source>
</evidence>
<dbReference type="AlphaFoldDB" id="A0A8I0L4P5"/>
<proteinExistence type="predicted"/>
<reference evidence="1" key="1">
    <citation type="submission" date="2020-01" db="EMBL/GenBank/DDBJ databases">
        <authorList>
            <person name="Richard D."/>
        </authorList>
    </citation>
    <scope>NUCLEOTIDE SEQUENCE</scope>
    <source>
        <strain evidence="1">JP541</strain>
    </source>
</reference>
<gene>
    <name evidence="1" type="ORF">GUH15_24760</name>
</gene>
<organism evidence="1 2">
    <name type="scientific">Xanthomonas citri pv. citri</name>
    <dbReference type="NCBI Taxonomy" id="611301"/>
    <lineage>
        <taxon>Bacteria</taxon>
        <taxon>Pseudomonadati</taxon>
        <taxon>Pseudomonadota</taxon>
        <taxon>Gammaproteobacteria</taxon>
        <taxon>Lysobacterales</taxon>
        <taxon>Lysobacteraceae</taxon>
        <taxon>Xanthomonas</taxon>
    </lineage>
</organism>
<dbReference type="EMBL" id="JAABFR010002150">
    <property type="protein sequence ID" value="MBD4339205.1"/>
    <property type="molecule type" value="Genomic_DNA"/>
</dbReference>
<sequence length="87" mass="9977">IRFDYLMADPDDTFFKELVEYHVSGQLKVAPEHCAPNTLAYMGKPPIETFNKFKDKFYELSKKAGKKQYLVPYLMSSHPGSTLKDAV</sequence>
<name>A0A8I0L4P5_XANCI</name>
<accession>A0A8I0L4P5</accession>
<dbReference type="Proteomes" id="UP000653002">
    <property type="component" value="Unassembled WGS sequence"/>
</dbReference>
<evidence type="ECO:0000313" key="2">
    <source>
        <dbReference type="Proteomes" id="UP000653002"/>
    </source>
</evidence>
<dbReference type="InterPro" id="IPR022946">
    <property type="entry name" value="UPF0313"/>
</dbReference>
<dbReference type="PANTHER" id="PTHR32331">
    <property type="entry name" value="UPF0313 PROTEIN YGIQ"/>
    <property type="match status" value="1"/>
</dbReference>